<feature type="non-terminal residue" evidence="1">
    <location>
        <position position="1"/>
    </location>
</feature>
<reference evidence="1 2" key="1">
    <citation type="journal article" date="2019" name="Nat. Ecol. Evol.">
        <title>Megaphylogeny resolves global patterns of mushroom evolution.</title>
        <authorList>
            <person name="Varga T."/>
            <person name="Krizsan K."/>
            <person name="Foldi C."/>
            <person name="Dima B."/>
            <person name="Sanchez-Garcia M."/>
            <person name="Sanchez-Ramirez S."/>
            <person name="Szollosi G.J."/>
            <person name="Szarkandi J.G."/>
            <person name="Papp V."/>
            <person name="Albert L."/>
            <person name="Andreopoulos W."/>
            <person name="Angelini C."/>
            <person name="Antonin V."/>
            <person name="Barry K.W."/>
            <person name="Bougher N.L."/>
            <person name="Buchanan P."/>
            <person name="Buyck B."/>
            <person name="Bense V."/>
            <person name="Catcheside P."/>
            <person name="Chovatia M."/>
            <person name="Cooper J."/>
            <person name="Damon W."/>
            <person name="Desjardin D."/>
            <person name="Finy P."/>
            <person name="Geml J."/>
            <person name="Haridas S."/>
            <person name="Hughes K."/>
            <person name="Justo A."/>
            <person name="Karasinski D."/>
            <person name="Kautmanova I."/>
            <person name="Kiss B."/>
            <person name="Kocsube S."/>
            <person name="Kotiranta H."/>
            <person name="LaButti K.M."/>
            <person name="Lechner B.E."/>
            <person name="Liimatainen K."/>
            <person name="Lipzen A."/>
            <person name="Lukacs Z."/>
            <person name="Mihaltcheva S."/>
            <person name="Morgado L.N."/>
            <person name="Niskanen T."/>
            <person name="Noordeloos M.E."/>
            <person name="Ohm R.A."/>
            <person name="Ortiz-Santana B."/>
            <person name="Ovrebo C."/>
            <person name="Racz N."/>
            <person name="Riley R."/>
            <person name="Savchenko A."/>
            <person name="Shiryaev A."/>
            <person name="Soop K."/>
            <person name="Spirin V."/>
            <person name="Szebenyi C."/>
            <person name="Tomsovsky M."/>
            <person name="Tulloss R.E."/>
            <person name="Uehling J."/>
            <person name="Grigoriev I.V."/>
            <person name="Vagvolgyi C."/>
            <person name="Papp T."/>
            <person name="Martin F.M."/>
            <person name="Miettinen O."/>
            <person name="Hibbett D.S."/>
            <person name="Nagy L.G."/>
        </authorList>
    </citation>
    <scope>NUCLEOTIDE SEQUENCE [LARGE SCALE GENOMIC DNA]</scope>
    <source>
        <strain evidence="1 2">CBS 166.37</strain>
    </source>
</reference>
<proteinExistence type="predicted"/>
<dbReference type="Gene3D" id="3.60.130.30">
    <property type="match status" value="1"/>
</dbReference>
<dbReference type="OrthoDB" id="3020801at2759"/>
<name>A0A5C3M673_9AGAR</name>
<dbReference type="Proteomes" id="UP000308652">
    <property type="component" value="Unassembled WGS sequence"/>
</dbReference>
<evidence type="ECO:0008006" key="3">
    <source>
        <dbReference type="Google" id="ProtNLM"/>
    </source>
</evidence>
<gene>
    <name evidence="1" type="ORF">BDQ12DRAFT_609640</name>
</gene>
<sequence>PFLDSDGHVIACLVGQPCNPSYTKSCHHAYKEIMEGCQSTASTEDEQTHHRGNYPAVHIGVTMPPGGSHPTNLCSGSHGPMVERLLQNGHIKHIASFAEAAFSLWVEGLYEHYKQHSNALLAHHQHLHRIFSKSVFSAVMFNFGPQVWTRKHCDSQNLAFGWCAIQVLGIFDHTKGGHLVLPDLRLVAEFPSGSLILLPSAMLTHANVPVGDGESRASFTQYSSGGLFHYVDNGFQTDTCLQKEDPDEFKHICTLKASYWSLGLKLFSKLSNVVEPV</sequence>
<dbReference type="EMBL" id="ML213613">
    <property type="protein sequence ID" value="TFK36611.1"/>
    <property type="molecule type" value="Genomic_DNA"/>
</dbReference>
<protein>
    <recommendedName>
        <fullName evidence="3">Prolyl 4-hydroxylase alpha subunit Fe(2+) 2OG dioxygenase domain-containing protein</fullName>
    </recommendedName>
</protein>
<evidence type="ECO:0000313" key="2">
    <source>
        <dbReference type="Proteomes" id="UP000308652"/>
    </source>
</evidence>
<accession>A0A5C3M673</accession>
<organism evidence="1 2">
    <name type="scientific">Crucibulum laeve</name>
    <dbReference type="NCBI Taxonomy" id="68775"/>
    <lineage>
        <taxon>Eukaryota</taxon>
        <taxon>Fungi</taxon>
        <taxon>Dikarya</taxon>
        <taxon>Basidiomycota</taxon>
        <taxon>Agaricomycotina</taxon>
        <taxon>Agaricomycetes</taxon>
        <taxon>Agaricomycetidae</taxon>
        <taxon>Agaricales</taxon>
        <taxon>Agaricineae</taxon>
        <taxon>Nidulariaceae</taxon>
        <taxon>Crucibulum</taxon>
    </lineage>
</organism>
<evidence type="ECO:0000313" key="1">
    <source>
        <dbReference type="EMBL" id="TFK36611.1"/>
    </source>
</evidence>
<dbReference type="AlphaFoldDB" id="A0A5C3M673"/>
<keyword evidence="2" id="KW-1185">Reference proteome</keyword>